<dbReference type="GO" id="GO:0006629">
    <property type="term" value="P:lipid metabolic process"/>
    <property type="evidence" value="ECO:0007669"/>
    <property type="project" value="InterPro"/>
</dbReference>
<evidence type="ECO:0000256" key="6">
    <source>
        <dbReference type="ARBA" id="ARBA00023136"/>
    </source>
</evidence>
<dbReference type="Proteomes" id="UP000694557">
    <property type="component" value="Unassembled WGS sequence"/>
</dbReference>
<dbReference type="InterPro" id="IPR030395">
    <property type="entry name" value="GP_PDE_dom"/>
</dbReference>
<reference evidence="10" key="2">
    <citation type="submission" date="2025-09" db="UniProtKB">
        <authorList>
            <consortium name="Ensembl"/>
        </authorList>
    </citation>
    <scope>IDENTIFICATION</scope>
</reference>
<comment type="subcellular location">
    <subcellularLocation>
        <location evidence="1">Membrane</location>
        <topology evidence="1">Multi-pass membrane protein</topology>
    </subcellularLocation>
</comment>
<dbReference type="PANTHER" id="PTHR23344">
    <property type="entry name" value="GLYCEROPHOSPHORYL DIESTER PHOSPHODIESTERASE"/>
    <property type="match status" value="1"/>
</dbReference>
<dbReference type="Pfam" id="PF03009">
    <property type="entry name" value="GDPD"/>
    <property type="match status" value="1"/>
</dbReference>
<dbReference type="GeneTree" id="ENSGT00940000156251"/>
<dbReference type="CDD" id="cd08574">
    <property type="entry name" value="GDPD_GDE_2_3_6"/>
    <property type="match status" value="1"/>
</dbReference>
<dbReference type="PROSITE" id="PS51704">
    <property type="entry name" value="GP_PDE"/>
    <property type="match status" value="1"/>
</dbReference>
<protein>
    <submittedName>
        <fullName evidence="10">Glycerophosphodiester phosphodiesterase domain containing 4</fullName>
    </submittedName>
</protein>
<evidence type="ECO:0000259" key="9">
    <source>
        <dbReference type="PROSITE" id="PS51704"/>
    </source>
</evidence>
<evidence type="ECO:0000256" key="8">
    <source>
        <dbReference type="SAM" id="Phobius"/>
    </source>
</evidence>
<sequence>MVTLSLALYGSLSLSRSLWLSRSLAVYGSLALSCSLWLAHSLALLLSMALALSLSLVHQVCLLGVYLGVFFSLYLVPLAMYSPCIREAGTLGPKPTLLGHRGAPMLAPENTLMSFESAVEAGVDGLETDITISADGVPFVMHDLTLQRTTNVEEVFPNRTHTPAALFTWSDVQQLNAGAWFLSVRTLWDPFGTVSSLSPEQRALAANQTVPSLAEVLGVANRTGRTVLFDLRQPPPGHPYRDNYLNITLDLIHTHINSSQVLWLPSDQRGEIQQVDPELQQTAGQTASIQELQDNHITSLNLHYSTMSLQHISKYRSVNISVNLYVVNQPWLYSLAWCSGASSVTTNNMLLRDIHTPLLLVVRHTHTLLLLVVRHTHTLLLLVVRHTHTPLLLVVRHTHTLLLLVVRHTHTHCYTHTHTAAPCGETHTHTSAPCGETHTHTIFFFPAIIMSRPPLSSLL</sequence>
<dbReference type="Ensembl" id="ENSOKIT00005029426.1">
    <property type="protein sequence ID" value="ENSOKIP00005027781.1"/>
    <property type="gene ID" value="ENSOKIG00005012044.1"/>
</dbReference>
<keyword evidence="5 8" id="KW-1133">Transmembrane helix</keyword>
<evidence type="ECO:0000256" key="2">
    <source>
        <dbReference type="ARBA" id="ARBA00007277"/>
    </source>
</evidence>
<evidence type="ECO:0000256" key="3">
    <source>
        <dbReference type="ARBA" id="ARBA00022692"/>
    </source>
</evidence>
<feature type="domain" description="GP-PDE" evidence="9">
    <location>
        <begin position="95"/>
        <end position="356"/>
    </location>
</feature>
<evidence type="ECO:0000256" key="1">
    <source>
        <dbReference type="ARBA" id="ARBA00004141"/>
    </source>
</evidence>
<gene>
    <name evidence="10" type="primary">GDPD4</name>
    <name evidence="10" type="synonym">LOC109904825</name>
</gene>
<dbReference type="SUPFAM" id="SSF51695">
    <property type="entry name" value="PLC-like phosphodiesterases"/>
    <property type="match status" value="1"/>
</dbReference>
<keyword evidence="7" id="KW-0325">Glycoprotein</keyword>
<comment type="similarity">
    <text evidence="2">Belongs to the glycerophosphoryl diester phosphodiesterase family.</text>
</comment>
<keyword evidence="4" id="KW-0378">Hydrolase</keyword>
<dbReference type="InterPro" id="IPR017946">
    <property type="entry name" value="PLC-like_Pdiesterase_TIM-brl"/>
</dbReference>
<dbReference type="PANTHER" id="PTHR23344:SF13">
    <property type="entry name" value="GLYCEROPHOSPHODIESTER PHOSPHODIESTERASE DOMAIN-CONTAINING PROTEIN 4"/>
    <property type="match status" value="1"/>
</dbReference>
<dbReference type="Gene3D" id="3.20.20.190">
    <property type="entry name" value="Phosphatidylinositol (PI) phosphodiesterase"/>
    <property type="match status" value="1"/>
</dbReference>
<proteinExistence type="inferred from homology"/>
<organism evidence="10 11">
    <name type="scientific">Oncorhynchus kisutch</name>
    <name type="common">Coho salmon</name>
    <name type="synonym">Salmo kisutch</name>
    <dbReference type="NCBI Taxonomy" id="8019"/>
    <lineage>
        <taxon>Eukaryota</taxon>
        <taxon>Metazoa</taxon>
        <taxon>Chordata</taxon>
        <taxon>Craniata</taxon>
        <taxon>Vertebrata</taxon>
        <taxon>Euteleostomi</taxon>
        <taxon>Actinopterygii</taxon>
        <taxon>Neopterygii</taxon>
        <taxon>Teleostei</taxon>
        <taxon>Protacanthopterygii</taxon>
        <taxon>Salmoniformes</taxon>
        <taxon>Salmonidae</taxon>
        <taxon>Salmoninae</taxon>
        <taxon>Oncorhynchus</taxon>
    </lineage>
</organism>
<dbReference type="GO" id="GO:0016020">
    <property type="term" value="C:membrane"/>
    <property type="evidence" value="ECO:0007669"/>
    <property type="project" value="UniProtKB-SubCell"/>
</dbReference>
<name>A0A8C7FGM7_ONCKI</name>
<dbReference type="GO" id="GO:0008889">
    <property type="term" value="F:glycerophosphodiester phosphodiesterase activity"/>
    <property type="evidence" value="ECO:0007669"/>
    <property type="project" value="TreeGrafter"/>
</dbReference>
<feature type="transmembrane region" description="Helical" evidence="8">
    <location>
        <begin position="27"/>
        <end position="53"/>
    </location>
</feature>
<keyword evidence="11" id="KW-1185">Reference proteome</keyword>
<accession>A0A8C7FGM7</accession>
<evidence type="ECO:0000256" key="7">
    <source>
        <dbReference type="ARBA" id="ARBA00023180"/>
    </source>
</evidence>
<feature type="transmembrane region" description="Helical" evidence="8">
    <location>
        <begin position="60"/>
        <end position="81"/>
    </location>
</feature>
<evidence type="ECO:0000313" key="10">
    <source>
        <dbReference type="Ensembl" id="ENSOKIP00005027781.1"/>
    </source>
</evidence>
<keyword evidence="3 8" id="KW-0812">Transmembrane</keyword>
<evidence type="ECO:0000256" key="4">
    <source>
        <dbReference type="ARBA" id="ARBA00022801"/>
    </source>
</evidence>
<keyword evidence="6 8" id="KW-0472">Membrane</keyword>
<evidence type="ECO:0000256" key="5">
    <source>
        <dbReference type="ARBA" id="ARBA00022989"/>
    </source>
</evidence>
<reference evidence="10" key="1">
    <citation type="submission" date="2025-08" db="UniProtKB">
        <authorList>
            <consortium name="Ensembl"/>
        </authorList>
    </citation>
    <scope>IDENTIFICATION</scope>
</reference>
<evidence type="ECO:0000313" key="11">
    <source>
        <dbReference type="Proteomes" id="UP000694557"/>
    </source>
</evidence>
<dbReference type="AlphaFoldDB" id="A0A8C7FGM7"/>